<evidence type="ECO:0000256" key="6">
    <source>
        <dbReference type="ARBA" id="ARBA00023053"/>
    </source>
</evidence>
<dbReference type="EMBL" id="CP070872">
    <property type="protein sequence ID" value="QSE75894.1"/>
    <property type="molecule type" value="Genomic_DNA"/>
</dbReference>
<dbReference type="AlphaFoldDB" id="A0AA45KEQ0"/>
<dbReference type="KEGG" id="lti:JW886_05265"/>
<dbReference type="InterPro" id="IPR006153">
    <property type="entry name" value="Cation/H_exchanger_TM"/>
</dbReference>
<keyword evidence="4 10" id="KW-0812">Transmembrane</keyword>
<feature type="transmembrane region" description="Helical" evidence="10">
    <location>
        <begin position="387"/>
        <end position="407"/>
    </location>
</feature>
<evidence type="ECO:0000259" key="11">
    <source>
        <dbReference type="Pfam" id="PF00999"/>
    </source>
</evidence>
<evidence type="ECO:0000256" key="3">
    <source>
        <dbReference type="ARBA" id="ARBA00022475"/>
    </source>
</evidence>
<sequence>MSATHFMAVMLIGVIVANILKEYFSKISETFILIGVGLLISFLPGFRHFELEPDFFMMMIIAPLMFFEGSKISLKSVRKNIKGIFFLSITLAIITVLLVAFLTSHIMNSWIFALAICFAAIVTPTDSAAVKSIIAGKQMPVGVNEAVEFESLFNDATGLVLLSLGLSVLESGHFNLWQGIGQFAFVAIGGIVIGLIAGSILIRIRMGINLRATRPEATIIPISLLTPFFIYLLAEHLGTSGILAVVAAGLVHNFEADVLKLTSTNVQLTNQTIWEIISDMLNNFVFILLGVSLVGIAEILWNLGLMRALTLFLVSVLVYLLMLFIRKFWTYKRGVQALDHFFSDDRDVRSKETTVFALSGAHGTVTLAMAFSLPINSAIISTQNRELMITMAAIVIVLSLVVPTLILPRLLPAARSQNHSNINDMREAMVDFAIINMSQKDMTPQIRNSLIKQLQSQKGLQIPDHKKSQVLMDQIIQEQTDFLKSDEVTAHFSARAIEYFSEYFIGRKRSPLFRFKKRKKRTYETENVDYNELVLLRDDLMGLEKNLYEHSMQTLEELEKTRLAQKEMEFSDIEEVKRILESRHHRTRNEIQEDAQIPEEFLIEAFQLEYQFIIEKVNDGSISKELSNKLFKEINNAQVLQLQREN</sequence>
<name>A0AA45KEQ0_9LACT</name>
<evidence type="ECO:0000256" key="1">
    <source>
        <dbReference type="ARBA" id="ARBA00004651"/>
    </source>
</evidence>
<feature type="transmembrane region" description="Helical" evidence="10">
    <location>
        <begin position="31"/>
        <end position="49"/>
    </location>
</feature>
<keyword evidence="3" id="KW-1003">Cell membrane</keyword>
<feature type="transmembrane region" description="Helical" evidence="10">
    <location>
        <begin position="307"/>
        <end position="325"/>
    </location>
</feature>
<dbReference type="InterPro" id="IPR018422">
    <property type="entry name" value="Cation/H_exchanger_CPA1"/>
</dbReference>
<dbReference type="GO" id="GO:0005886">
    <property type="term" value="C:plasma membrane"/>
    <property type="evidence" value="ECO:0007669"/>
    <property type="project" value="UniProtKB-SubCell"/>
</dbReference>
<dbReference type="PANTHER" id="PTHR10110:SF86">
    <property type="entry name" value="SODIUM_HYDROGEN EXCHANGER 7"/>
    <property type="match status" value="1"/>
</dbReference>
<keyword evidence="13" id="KW-1185">Reference proteome</keyword>
<accession>A0AA45KEQ0</accession>
<feature type="transmembrane region" description="Helical" evidence="10">
    <location>
        <begin position="55"/>
        <end position="72"/>
    </location>
</feature>
<gene>
    <name evidence="12" type="ORF">JW886_05265</name>
</gene>
<feature type="transmembrane region" description="Helical" evidence="10">
    <location>
        <begin position="181"/>
        <end position="204"/>
    </location>
</feature>
<dbReference type="PANTHER" id="PTHR10110">
    <property type="entry name" value="SODIUM/HYDROGEN EXCHANGER"/>
    <property type="match status" value="1"/>
</dbReference>
<evidence type="ECO:0000256" key="2">
    <source>
        <dbReference type="ARBA" id="ARBA00022448"/>
    </source>
</evidence>
<evidence type="ECO:0000256" key="8">
    <source>
        <dbReference type="ARBA" id="ARBA00023136"/>
    </source>
</evidence>
<evidence type="ECO:0000256" key="5">
    <source>
        <dbReference type="ARBA" id="ARBA00022989"/>
    </source>
</evidence>
<dbReference type="RefSeq" id="WP_205871479.1">
    <property type="nucleotide sequence ID" value="NZ_CP070872.1"/>
</dbReference>
<evidence type="ECO:0000313" key="12">
    <source>
        <dbReference type="EMBL" id="QSE75894.1"/>
    </source>
</evidence>
<dbReference type="GO" id="GO:0015385">
    <property type="term" value="F:sodium:proton antiporter activity"/>
    <property type="evidence" value="ECO:0007669"/>
    <property type="project" value="InterPro"/>
</dbReference>
<protein>
    <submittedName>
        <fullName evidence="12">Cation:proton antiporter</fullName>
    </submittedName>
</protein>
<comment type="subcellular location">
    <subcellularLocation>
        <location evidence="1">Cell membrane</location>
        <topology evidence="1">Multi-pass membrane protein</topology>
    </subcellularLocation>
</comment>
<feature type="transmembrane region" description="Helical" evidence="10">
    <location>
        <begin position="6"/>
        <end position="24"/>
    </location>
</feature>
<keyword evidence="7" id="KW-0406">Ion transport</keyword>
<feature type="transmembrane region" description="Helical" evidence="10">
    <location>
        <begin position="84"/>
        <end position="104"/>
    </location>
</feature>
<dbReference type="GO" id="GO:0098719">
    <property type="term" value="P:sodium ion import across plasma membrane"/>
    <property type="evidence" value="ECO:0007669"/>
    <property type="project" value="TreeGrafter"/>
</dbReference>
<feature type="transmembrane region" description="Helical" evidence="10">
    <location>
        <begin position="355"/>
        <end position="375"/>
    </location>
</feature>
<keyword evidence="5 10" id="KW-1133">Transmembrane helix</keyword>
<organism evidence="12 13">
    <name type="scientific">Lactococcus taiwanensis</name>
    <dbReference type="NCBI Taxonomy" id="1151742"/>
    <lineage>
        <taxon>Bacteria</taxon>
        <taxon>Bacillati</taxon>
        <taxon>Bacillota</taxon>
        <taxon>Bacilli</taxon>
        <taxon>Lactobacillales</taxon>
        <taxon>Streptococcaceae</taxon>
        <taxon>Lactococcus</taxon>
    </lineage>
</organism>
<dbReference type="Pfam" id="PF00999">
    <property type="entry name" value="Na_H_Exchanger"/>
    <property type="match status" value="1"/>
</dbReference>
<feature type="domain" description="Cation/H+ exchanger transmembrane" evidence="11">
    <location>
        <begin position="10"/>
        <end position="411"/>
    </location>
</feature>
<reference evidence="12 13" key="1">
    <citation type="submission" date="2021-02" db="EMBL/GenBank/DDBJ databases">
        <title>Complete genome sequence of Lactococcus lactis strain K_LL004.</title>
        <authorList>
            <person name="Kim H.B."/>
        </authorList>
    </citation>
    <scope>NUCLEOTIDE SEQUENCE [LARGE SCALE GENOMIC DNA]</scope>
    <source>
        <strain evidence="12 13">K_LL004</strain>
    </source>
</reference>
<feature type="transmembrane region" description="Helical" evidence="10">
    <location>
        <begin position="280"/>
        <end position="301"/>
    </location>
</feature>
<keyword evidence="9" id="KW-0739">Sodium transport</keyword>
<dbReference type="GO" id="GO:0051453">
    <property type="term" value="P:regulation of intracellular pH"/>
    <property type="evidence" value="ECO:0007669"/>
    <property type="project" value="TreeGrafter"/>
</dbReference>
<evidence type="ECO:0000256" key="9">
    <source>
        <dbReference type="ARBA" id="ARBA00023201"/>
    </source>
</evidence>
<evidence type="ECO:0000256" key="10">
    <source>
        <dbReference type="SAM" id="Phobius"/>
    </source>
</evidence>
<keyword evidence="6" id="KW-0915">Sodium</keyword>
<dbReference type="GO" id="GO:0015386">
    <property type="term" value="F:potassium:proton antiporter activity"/>
    <property type="evidence" value="ECO:0007669"/>
    <property type="project" value="TreeGrafter"/>
</dbReference>
<evidence type="ECO:0000313" key="13">
    <source>
        <dbReference type="Proteomes" id="UP000663608"/>
    </source>
</evidence>
<evidence type="ECO:0000256" key="4">
    <source>
        <dbReference type="ARBA" id="ARBA00022692"/>
    </source>
</evidence>
<keyword evidence="8 10" id="KW-0472">Membrane</keyword>
<keyword evidence="2" id="KW-0813">Transport</keyword>
<evidence type="ECO:0000256" key="7">
    <source>
        <dbReference type="ARBA" id="ARBA00023065"/>
    </source>
</evidence>
<dbReference type="Gene3D" id="6.10.140.1330">
    <property type="match status" value="1"/>
</dbReference>
<proteinExistence type="predicted"/>
<dbReference type="Proteomes" id="UP000663608">
    <property type="component" value="Chromosome"/>
</dbReference>